<accession>A0ABV8LRR0</accession>
<dbReference type="RefSeq" id="WP_253753972.1">
    <property type="nucleotide sequence ID" value="NZ_JAMZDZ010000001.1"/>
</dbReference>
<organism evidence="1 2">
    <name type="scientific">Hamadaea flava</name>
    <dbReference type="NCBI Taxonomy" id="1742688"/>
    <lineage>
        <taxon>Bacteria</taxon>
        <taxon>Bacillati</taxon>
        <taxon>Actinomycetota</taxon>
        <taxon>Actinomycetes</taxon>
        <taxon>Micromonosporales</taxon>
        <taxon>Micromonosporaceae</taxon>
        <taxon>Hamadaea</taxon>
    </lineage>
</organism>
<evidence type="ECO:0000313" key="1">
    <source>
        <dbReference type="EMBL" id="MFC4133480.1"/>
    </source>
</evidence>
<protein>
    <recommendedName>
        <fullName evidence="3">DUF4274 domain-containing protein</fullName>
    </recommendedName>
</protein>
<gene>
    <name evidence="1" type="ORF">ACFOZ4_22960</name>
</gene>
<dbReference type="Proteomes" id="UP001595816">
    <property type="component" value="Unassembled WGS sequence"/>
</dbReference>
<proteinExistence type="predicted"/>
<evidence type="ECO:0000313" key="2">
    <source>
        <dbReference type="Proteomes" id="UP001595816"/>
    </source>
</evidence>
<sequence>MSMQLPALPSAADIPPPIGSADWDRELIVLGIDRATVDNELYSAVGDVIESGTVEPDGHDVYLTEASPEAAAVLVLFHQQYPSYSALMYLGFIWNQADRRLRDWILRQYAAMLVHGPDPVTESGTYGLAMDHFEHCNDAADLLGTLLTQVPVSRWGGLLRAAWPLAWPVKRLLFWTAAEMPALHDALGHGMAASFYNVYGDIDAPEAAELMQRITIEDDTTRAALVEATTQPMLMQSGSAIVVTDPRWAYPDSFLLEMTMVGGRWRWLPRSELVVNGRVCGRLVHWSFPFRRECEHRVLPGRALNKPELHRIEGPTADAADLVDRDLELWPPGLREYLARRQ</sequence>
<dbReference type="EMBL" id="JBHSAY010000011">
    <property type="protein sequence ID" value="MFC4133480.1"/>
    <property type="molecule type" value="Genomic_DNA"/>
</dbReference>
<keyword evidence="2" id="KW-1185">Reference proteome</keyword>
<comment type="caution">
    <text evidence="1">The sequence shown here is derived from an EMBL/GenBank/DDBJ whole genome shotgun (WGS) entry which is preliminary data.</text>
</comment>
<evidence type="ECO:0008006" key="3">
    <source>
        <dbReference type="Google" id="ProtNLM"/>
    </source>
</evidence>
<reference evidence="2" key="1">
    <citation type="journal article" date="2019" name="Int. J. Syst. Evol. Microbiol.">
        <title>The Global Catalogue of Microorganisms (GCM) 10K type strain sequencing project: providing services to taxonomists for standard genome sequencing and annotation.</title>
        <authorList>
            <consortium name="The Broad Institute Genomics Platform"/>
            <consortium name="The Broad Institute Genome Sequencing Center for Infectious Disease"/>
            <person name="Wu L."/>
            <person name="Ma J."/>
        </authorList>
    </citation>
    <scope>NUCLEOTIDE SEQUENCE [LARGE SCALE GENOMIC DNA]</scope>
    <source>
        <strain evidence="2">CGMCC 4.7289</strain>
    </source>
</reference>
<name>A0ABV8LRR0_9ACTN</name>